<dbReference type="RefSeq" id="WP_154466937.1">
    <property type="nucleotide sequence ID" value="NZ_VUMI01000038.1"/>
</dbReference>
<dbReference type="EMBL" id="VUMI01000038">
    <property type="protein sequence ID" value="MSS90451.1"/>
    <property type="molecule type" value="Genomic_DNA"/>
</dbReference>
<proteinExistence type="predicted"/>
<accession>A0A6N7W5E6</accession>
<reference evidence="2 3" key="1">
    <citation type="submission" date="2019-08" db="EMBL/GenBank/DDBJ databases">
        <title>In-depth cultivation of the pig gut microbiome towards novel bacterial diversity and tailored functional studies.</title>
        <authorList>
            <person name="Wylensek D."/>
            <person name="Hitch T.C.A."/>
            <person name="Clavel T."/>
        </authorList>
    </citation>
    <scope>NUCLEOTIDE SEQUENCE [LARGE SCALE GENOMIC DNA]</scope>
    <source>
        <strain evidence="2 3">WCA-389-WT-23B</strain>
    </source>
</reference>
<feature type="coiled-coil region" evidence="1">
    <location>
        <begin position="14"/>
        <end position="41"/>
    </location>
</feature>
<evidence type="ECO:0000313" key="2">
    <source>
        <dbReference type="EMBL" id="MSS90451.1"/>
    </source>
</evidence>
<gene>
    <name evidence="2" type="ORF">FYJ45_19855</name>
</gene>
<dbReference type="Proteomes" id="UP000436047">
    <property type="component" value="Unassembled WGS sequence"/>
</dbReference>
<evidence type="ECO:0000256" key="1">
    <source>
        <dbReference type="SAM" id="Coils"/>
    </source>
</evidence>
<protein>
    <submittedName>
        <fullName evidence="2">Uncharacterized protein</fullName>
    </submittedName>
</protein>
<dbReference type="AlphaFoldDB" id="A0A6N7W5E6"/>
<organism evidence="2 3">
    <name type="scientific">Eisenbergiella porci</name>
    <dbReference type="NCBI Taxonomy" id="2652274"/>
    <lineage>
        <taxon>Bacteria</taxon>
        <taxon>Bacillati</taxon>
        <taxon>Bacillota</taxon>
        <taxon>Clostridia</taxon>
        <taxon>Lachnospirales</taxon>
        <taxon>Lachnospiraceae</taxon>
        <taxon>Eisenbergiella</taxon>
    </lineage>
</organism>
<keyword evidence="1" id="KW-0175">Coiled coil</keyword>
<comment type="caution">
    <text evidence="2">The sequence shown here is derived from an EMBL/GenBank/DDBJ whole genome shotgun (WGS) entry which is preliminary data.</text>
</comment>
<sequence>MSHKPAKPIQQQIQDLINVRKARLQKEIQEFEQKKRDAEYVYGLGGGTTGRCEKAIQIREDELEELEALSKSYGGPVTTTIKTTMYRYRCQCGSIVETRQPVSREYIDCPFCRGGISKVTQEKKEREIILPPKPNYYTMEEWRKAHE</sequence>
<name>A0A6N7W5E6_9FIRM</name>
<dbReference type="GeneID" id="86055292"/>
<evidence type="ECO:0000313" key="3">
    <source>
        <dbReference type="Proteomes" id="UP000436047"/>
    </source>
</evidence>
<keyword evidence="3" id="KW-1185">Reference proteome</keyword>